<dbReference type="CDD" id="cd18870">
    <property type="entry name" value="NUDIX_AcylCoAdiphos_Nudt19"/>
    <property type="match status" value="1"/>
</dbReference>
<dbReference type="GO" id="GO:0046872">
    <property type="term" value="F:metal ion binding"/>
    <property type="evidence" value="ECO:0007669"/>
    <property type="project" value="UniProtKB-KW"/>
</dbReference>
<evidence type="ECO:0000313" key="10">
    <source>
        <dbReference type="EMBL" id="CAI6348649.1"/>
    </source>
</evidence>
<keyword evidence="4" id="KW-0479">Metal-binding</keyword>
<feature type="region of interest" description="Disordered" evidence="8">
    <location>
        <begin position="1328"/>
        <end position="1360"/>
    </location>
</feature>
<dbReference type="PROSITE" id="PS51462">
    <property type="entry name" value="NUDIX"/>
    <property type="match status" value="1"/>
</dbReference>
<evidence type="ECO:0000313" key="11">
    <source>
        <dbReference type="Proteomes" id="UP001160148"/>
    </source>
</evidence>
<evidence type="ECO:0000256" key="4">
    <source>
        <dbReference type="ARBA" id="ARBA00022723"/>
    </source>
</evidence>
<dbReference type="EMBL" id="CARXXK010000001">
    <property type="protein sequence ID" value="CAI6348649.1"/>
    <property type="molecule type" value="Genomic_DNA"/>
</dbReference>
<keyword evidence="5" id="KW-0378">Hydrolase</keyword>
<comment type="cofactor">
    <cofactor evidence="2">
        <name>Mg(2+)</name>
        <dbReference type="ChEBI" id="CHEBI:18420"/>
    </cofactor>
</comment>
<dbReference type="GO" id="GO:0005739">
    <property type="term" value="C:mitochondrion"/>
    <property type="evidence" value="ECO:0007669"/>
    <property type="project" value="TreeGrafter"/>
</dbReference>
<evidence type="ECO:0000256" key="1">
    <source>
        <dbReference type="ARBA" id="ARBA00001936"/>
    </source>
</evidence>
<evidence type="ECO:0000256" key="8">
    <source>
        <dbReference type="SAM" id="MobiDB-lite"/>
    </source>
</evidence>
<comment type="caution">
    <text evidence="10">The sequence shown here is derived from an EMBL/GenBank/DDBJ whole genome shotgun (WGS) entry which is preliminary data.</text>
</comment>
<protein>
    <recommendedName>
        <fullName evidence="9">Nudix hydrolase domain-containing protein</fullName>
    </recommendedName>
</protein>
<dbReference type="SUPFAM" id="SSF55811">
    <property type="entry name" value="Nudix"/>
    <property type="match status" value="1"/>
</dbReference>
<dbReference type="InterPro" id="IPR000086">
    <property type="entry name" value="NUDIX_hydrolase_dom"/>
</dbReference>
<organism evidence="10 11">
    <name type="scientific">Macrosiphum euphorbiae</name>
    <name type="common">potato aphid</name>
    <dbReference type="NCBI Taxonomy" id="13131"/>
    <lineage>
        <taxon>Eukaryota</taxon>
        <taxon>Metazoa</taxon>
        <taxon>Ecdysozoa</taxon>
        <taxon>Arthropoda</taxon>
        <taxon>Hexapoda</taxon>
        <taxon>Insecta</taxon>
        <taxon>Pterygota</taxon>
        <taxon>Neoptera</taxon>
        <taxon>Paraneoptera</taxon>
        <taxon>Hemiptera</taxon>
        <taxon>Sternorrhyncha</taxon>
        <taxon>Aphidomorpha</taxon>
        <taxon>Aphidoidea</taxon>
        <taxon>Aphididae</taxon>
        <taxon>Macrosiphini</taxon>
        <taxon>Macrosiphum</taxon>
    </lineage>
</organism>
<feature type="domain" description="Nudix hydrolase" evidence="9">
    <location>
        <begin position="1047"/>
        <end position="1282"/>
    </location>
</feature>
<comment type="similarity">
    <text evidence="3">Belongs to the Nudix hydrolase family.</text>
</comment>
<evidence type="ECO:0000259" key="9">
    <source>
        <dbReference type="PROSITE" id="PS51462"/>
    </source>
</evidence>
<sequence length="1397" mass="161143">MSKINLQKLIAVLKENGCTPCQWKNVKSGDDIIFESCKACFSQNTCLKNRLRIRRILVDRRNDILKLYNQFEPEKKNFTNKVRAVLNELPFEVKRIDSEIVIEICKRLGLVWNADKWKVQALKNHYKVTSALRRIFKQDSKKVKTPVEKVMLYENIGQVSVGDDFLSSSRLMETSITVKEMTDHGSLLLKPNLEESIVDEFITPTKRNEVIDIVECVNDQLLTHNCNSDIKGKISQVENLITDEKTPKKKVMCGSNAEQLSVVDETLYNFRLIQRNEDIMEVASIYSSSVENMLDTSNDTVLLEQSPKESNFLFVTPTQRNVAGTPRRKLFHDNITGTSLFECNSSIDLLRNTGKTRDKFISPIKSPLKRLNDRHFNKSPGELLPRGSKNVSPLNIKGEYYECNFKEGDFIIPKDEWNHIFEDGKLNIKRYPGVIRKHLQEVNNTCILYIKKLEYIKTEKSMKLKMYCKHSDCKKFKLHILPTGEEAVVEVYSTSKNFNHKPDARYTSQIRGAERKIIAEKIKEKSAFKYRQECVLSVSPIKLMECGNLQTIKSPSMLRKLNSEQQLKGDFNRNDHFDVVLMAKEHPWLNMKVPESIEEPFNVTWASQQQLAIVQNVFKQGVLTTIHVDSTGSVVRPPQSSTKQTIYYYACVVRIGKIETVCPITDMVSATHDRETVTKWLKCFKDLVIAKDPSIWPPFKNVVTDFSWAFMHGISKAWNSKETIFEYLDMCHRILTGRETLSSSTVVITSCTNHYVKNILNHIKRYYPDDEKTVFYIARCVGLVFEMNSYEEIKHWFELLSTMILSDKSTEMCKAASMEMKSYLKTNHGLFEYEIEKFDDDQNYSCGKIADTLYYAERKKSAFYHDFKQIFDSVKKIVSISSQNHNHLDVNSMYSEEYLLHFLIENVPYIPLWTKVMTTLVHLEERQSNASVESWFNLVKNHILAGKRRMKCGRFIENITQYEAQCFRQVELQIPRRICAIKKKADCDEDNLHLNTPETWRKKGKRPAFLRNNNKILGKSYGENQQNCLSLNIQCQQGALFNLNMSFWREASSVILLTKSSNVKIVSRDPFKILCIKRSEINSYLPNYTVFPGGTTEKSDSSPEWTDIIPNCINSNLNLNIIGYNGRSAIKFVSDNEQGSIPKCLSLRVTAIRETFEESGILLCKKVNCDQPENCATVNHLEIDSIDRWRKLVQKNASNFINLCSENNCYPDVGALHLWSNWLTPPLLKTKFDTKFFLAFIESSVNASPDGVETSQMTWNTPDEMLSRFVNGDEKLVTPQYYELLRLRQFTSFTKLTNFACTRSIEGCEQILPMVIATKDGYLTLLPGHRENTSGPRPKLVRSRAFPPHKPPERWPPPPPRCCNDKVVEWKKFGYKTAELNHLDARRSSVLSVALVQ</sequence>
<accession>A0AAV0VYK3</accession>
<dbReference type="InterPro" id="IPR015797">
    <property type="entry name" value="NUDIX_hydrolase-like_dom_sf"/>
</dbReference>
<name>A0AAV0VYK3_9HEMI</name>
<dbReference type="Proteomes" id="UP001160148">
    <property type="component" value="Unassembled WGS sequence"/>
</dbReference>
<evidence type="ECO:0000256" key="7">
    <source>
        <dbReference type="ARBA" id="ARBA00023211"/>
    </source>
</evidence>
<evidence type="ECO:0000256" key="5">
    <source>
        <dbReference type="ARBA" id="ARBA00022801"/>
    </source>
</evidence>
<dbReference type="Gene3D" id="3.90.79.10">
    <property type="entry name" value="Nucleoside Triphosphate Pyrophosphohydrolase"/>
    <property type="match status" value="1"/>
</dbReference>
<gene>
    <name evidence="10" type="ORF">MEUPH1_LOCUS5304</name>
</gene>
<evidence type="ECO:0000256" key="6">
    <source>
        <dbReference type="ARBA" id="ARBA00022842"/>
    </source>
</evidence>
<evidence type="ECO:0000256" key="2">
    <source>
        <dbReference type="ARBA" id="ARBA00001946"/>
    </source>
</evidence>
<dbReference type="PANTHER" id="PTHR12318:SF0">
    <property type="entry name" value="ACYL-COENZYME A DIPHOSPHATASE NUDT19"/>
    <property type="match status" value="1"/>
</dbReference>
<dbReference type="PANTHER" id="PTHR12318">
    <property type="entry name" value="TESTOSTERONE-REGULATED PROTEIN RP2"/>
    <property type="match status" value="1"/>
</dbReference>
<proteinExistence type="inferred from homology"/>
<reference evidence="10 11" key="1">
    <citation type="submission" date="2023-01" db="EMBL/GenBank/DDBJ databases">
        <authorList>
            <person name="Whitehead M."/>
        </authorList>
    </citation>
    <scope>NUCLEOTIDE SEQUENCE [LARGE SCALE GENOMIC DNA]</scope>
</reference>
<keyword evidence="7" id="KW-0464">Manganese</keyword>
<keyword evidence="11" id="KW-1185">Reference proteome</keyword>
<comment type="cofactor">
    <cofactor evidence="1">
        <name>Mn(2+)</name>
        <dbReference type="ChEBI" id="CHEBI:29035"/>
    </cofactor>
</comment>
<evidence type="ECO:0000256" key="3">
    <source>
        <dbReference type="ARBA" id="ARBA00005582"/>
    </source>
</evidence>
<dbReference type="InterPro" id="IPR039121">
    <property type="entry name" value="NUDT19"/>
</dbReference>
<keyword evidence="6" id="KW-0460">Magnesium</keyword>
<dbReference type="GO" id="GO:0016818">
    <property type="term" value="F:hydrolase activity, acting on acid anhydrides, in phosphorus-containing anhydrides"/>
    <property type="evidence" value="ECO:0007669"/>
    <property type="project" value="InterPro"/>
</dbReference>